<dbReference type="SMART" id="SM00044">
    <property type="entry name" value="CYCc"/>
    <property type="match status" value="1"/>
</dbReference>
<dbReference type="CDD" id="cd07302">
    <property type="entry name" value="CHD"/>
    <property type="match status" value="1"/>
</dbReference>
<dbReference type="SUPFAM" id="SSF55073">
    <property type="entry name" value="Nucleotide cyclase"/>
    <property type="match status" value="1"/>
</dbReference>
<feature type="coiled-coil region" evidence="1">
    <location>
        <begin position="21"/>
        <end position="55"/>
    </location>
</feature>
<dbReference type="EMBL" id="QZWZ01000037">
    <property type="protein sequence ID" value="RJT30119.1"/>
    <property type="molecule type" value="Genomic_DNA"/>
</dbReference>
<name>A0A3A5K3Z6_9HYPH</name>
<keyword evidence="4" id="KW-1185">Reference proteome</keyword>
<gene>
    <name evidence="3" type="ORF">D3227_30610</name>
</gene>
<evidence type="ECO:0000313" key="4">
    <source>
        <dbReference type="Proteomes" id="UP000272706"/>
    </source>
</evidence>
<keyword evidence="1" id="KW-0175">Coiled coil</keyword>
<dbReference type="GO" id="GO:0004016">
    <property type="term" value="F:adenylate cyclase activity"/>
    <property type="evidence" value="ECO:0007669"/>
    <property type="project" value="UniProtKB-ARBA"/>
</dbReference>
<dbReference type="AlphaFoldDB" id="A0A3A5K3Z6"/>
<dbReference type="GO" id="GO:0006171">
    <property type="term" value="P:cAMP biosynthetic process"/>
    <property type="evidence" value="ECO:0007669"/>
    <property type="project" value="TreeGrafter"/>
</dbReference>
<evidence type="ECO:0000259" key="2">
    <source>
        <dbReference type="PROSITE" id="PS50125"/>
    </source>
</evidence>
<reference evidence="3 4" key="1">
    <citation type="submission" date="2018-09" db="EMBL/GenBank/DDBJ databases">
        <title>Mesorhizobium carmichaelinearum sp. nov. isolated from Carmichaelinea spp. root nodules in New Zealand.</title>
        <authorList>
            <person name="De Meyer S.E."/>
        </authorList>
    </citation>
    <scope>NUCLEOTIDE SEQUENCE [LARGE SCALE GENOMIC DNA]</scope>
    <source>
        <strain evidence="3 4">ICMP19557</strain>
    </source>
</reference>
<evidence type="ECO:0000313" key="3">
    <source>
        <dbReference type="EMBL" id="RJT30119.1"/>
    </source>
</evidence>
<evidence type="ECO:0000256" key="1">
    <source>
        <dbReference type="SAM" id="Coils"/>
    </source>
</evidence>
<dbReference type="PROSITE" id="PS50125">
    <property type="entry name" value="GUANYLATE_CYCLASE_2"/>
    <property type="match status" value="1"/>
</dbReference>
<dbReference type="InterPro" id="IPR001054">
    <property type="entry name" value="A/G_cyclase"/>
</dbReference>
<dbReference type="OrthoDB" id="9789782at2"/>
<comment type="caution">
    <text evidence="3">The sequence shown here is derived from an EMBL/GenBank/DDBJ whole genome shotgun (WGS) entry which is preliminary data.</text>
</comment>
<dbReference type="Proteomes" id="UP000272706">
    <property type="component" value="Unassembled WGS sequence"/>
</dbReference>
<dbReference type="InterPro" id="IPR050697">
    <property type="entry name" value="Adenylyl/Guanylyl_Cyclase_3/4"/>
</dbReference>
<dbReference type="GO" id="GO:0035556">
    <property type="term" value="P:intracellular signal transduction"/>
    <property type="evidence" value="ECO:0007669"/>
    <property type="project" value="InterPro"/>
</dbReference>
<organism evidence="3 4">
    <name type="scientific">Mesorhizobium waimense</name>
    <dbReference type="NCBI Taxonomy" id="1300307"/>
    <lineage>
        <taxon>Bacteria</taxon>
        <taxon>Pseudomonadati</taxon>
        <taxon>Pseudomonadota</taxon>
        <taxon>Alphaproteobacteria</taxon>
        <taxon>Hyphomicrobiales</taxon>
        <taxon>Phyllobacteriaceae</taxon>
        <taxon>Mesorhizobium</taxon>
    </lineage>
</organism>
<sequence>MGERRAENGDIVAIYTDITEHRNFEAQIIAARENAERAKDVADEKSRTLERLSERLSKYLSPQVFASIFTGKNDITISSSRKKLTIFFADVADFTETTDSMESEELTALLNHYLTEMSRIALSHGATIDKYIGDAIMIFFGDPETRGVKEDAVACVKMAVAMQRRMRELEADWRGRGIQRPFRMRVGINTGFCTVGNFGSEDRMDYTIIGSEVNLASRLQFHAELGGILLAHETYALVKDLFPTEEQNPIVAKGFADPIRVHKVLGVHDQVNGTNGVISAHMDGAEMHIDIEKLSEADRAALRNLAQDLVLKLQP</sequence>
<feature type="domain" description="Guanylate cyclase" evidence="2">
    <location>
        <begin position="85"/>
        <end position="220"/>
    </location>
</feature>
<proteinExistence type="predicted"/>
<dbReference type="Pfam" id="PF00211">
    <property type="entry name" value="Guanylate_cyc"/>
    <property type="match status" value="1"/>
</dbReference>
<protein>
    <submittedName>
        <fullName evidence="3">Adenylate/guanylate cyclase domain-containing protein</fullName>
    </submittedName>
</protein>
<dbReference type="PANTHER" id="PTHR43081">
    <property type="entry name" value="ADENYLATE CYCLASE, TERMINAL-DIFFERENTIATION SPECIFIC-RELATED"/>
    <property type="match status" value="1"/>
</dbReference>
<dbReference type="Gene3D" id="3.30.70.1230">
    <property type="entry name" value="Nucleotide cyclase"/>
    <property type="match status" value="1"/>
</dbReference>
<dbReference type="PANTHER" id="PTHR43081:SF18">
    <property type="entry name" value="BLL7624 PROTEIN"/>
    <property type="match status" value="1"/>
</dbReference>
<dbReference type="InterPro" id="IPR029787">
    <property type="entry name" value="Nucleotide_cyclase"/>
</dbReference>
<accession>A0A3A5K3Z6</accession>